<comment type="caution">
    <text evidence="2">The sequence shown here is derived from an EMBL/GenBank/DDBJ whole genome shotgun (WGS) entry which is preliminary data.</text>
</comment>
<dbReference type="Proteomes" id="UP000785679">
    <property type="component" value="Unassembled WGS sequence"/>
</dbReference>
<dbReference type="AlphaFoldDB" id="A0A8J8P5A9"/>
<keyword evidence="1" id="KW-0732">Signal</keyword>
<evidence type="ECO:0000256" key="1">
    <source>
        <dbReference type="SAM" id="SignalP"/>
    </source>
</evidence>
<gene>
    <name evidence="2" type="ORF">FGO68_gene17730</name>
</gene>
<feature type="signal peptide" evidence="1">
    <location>
        <begin position="1"/>
        <end position="16"/>
    </location>
</feature>
<feature type="chain" id="PRO_5035149676" description="Secreted protein" evidence="1">
    <location>
        <begin position="17"/>
        <end position="123"/>
    </location>
</feature>
<accession>A0A8J8P5A9</accession>
<proteinExistence type="predicted"/>
<dbReference type="EMBL" id="RRYP01001258">
    <property type="protein sequence ID" value="TNV86169.1"/>
    <property type="molecule type" value="Genomic_DNA"/>
</dbReference>
<name>A0A8J8P5A9_HALGN</name>
<sequence>MSILLSLRVCISFSLSCLLYCHQAIFFHSHHFHLPLRISSCVKLPTEGSGASSYTARMVCIVELILHNRNPMALLHRVLRCADSLPLPSPIVPHQQLPLPQLALMRFLFLYQKSNGSAIGSYS</sequence>
<evidence type="ECO:0000313" key="2">
    <source>
        <dbReference type="EMBL" id="TNV86169.1"/>
    </source>
</evidence>
<keyword evidence="3" id="KW-1185">Reference proteome</keyword>
<reference evidence="2" key="1">
    <citation type="submission" date="2019-06" db="EMBL/GenBank/DDBJ databases">
        <authorList>
            <person name="Zheng W."/>
        </authorList>
    </citation>
    <scope>NUCLEOTIDE SEQUENCE</scope>
    <source>
        <strain evidence="2">QDHG01</strain>
    </source>
</reference>
<protein>
    <recommendedName>
        <fullName evidence="4">Secreted protein</fullName>
    </recommendedName>
</protein>
<evidence type="ECO:0008006" key="4">
    <source>
        <dbReference type="Google" id="ProtNLM"/>
    </source>
</evidence>
<evidence type="ECO:0000313" key="3">
    <source>
        <dbReference type="Proteomes" id="UP000785679"/>
    </source>
</evidence>
<organism evidence="2 3">
    <name type="scientific">Halteria grandinella</name>
    <dbReference type="NCBI Taxonomy" id="5974"/>
    <lineage>
        <taxon>Eukaryota</taxon>
        <taxon>Sar</taxon>
        <taxon>Alveolata</taxon>
        <taxon>Ciliophora</taxon>
        <taxon>Intramacronucleata</taxon>
        <taxon>Spirotrichea</taxon>
        <taxon>Stichotrichia</taxon>
        <taxon>Sporadotrichida</taxon>
        <taxon>Halteriidae</taxon>
        <taxon>Halteria</taxon>
    </lineage>
</organism>